<keyword evidence="2" id="KW-1133">Transmembrane helix</keyword>
<comment type="caution">
    <text evidence="3">The sequence shown here is derived from an EMBL/GenBank/DDBJ whole genome shotgun (WGS) entry which is preliminary data.</text>
</comment>
<dbReference type="PANTHER" id="PTHR12822:SF2">
    <property type="entry name" value="PROTEIN YIPF"/>
    <property type="match status" value="1"/>
</dbReference>
<feature type="transmembrane region" description="Helical" evidence="2">
    <location>
        <begin position="204"/>
        <end position="225"/>
    </location>
</feature>
<dbReference type="InterPro" id="IPR039765">
    <property type="entry name" value="Yip5/YIPF1/YIPF2"/>
</dbReference>
<evidence type="ECO:0000313" key="4">
    <source>
        <dbReference type="Proteomes" id="UP001141253"/>
    </source>
</evidence>
<evidence type="ECO:0000313" key="3">
    <source>
        <dbReference type="EMBL" id="KAJ6397574.1"/>
    </source>
</evidence>
<dbReference type="PANTHER" id="PTHR12822">
    <property type="entry name" value="PROTEIN YIPF"/>
    <property type="match status" value="1"/>
</dbReference>
<evidence type="ECO:0000256" key="1">
    <source>
        <dbReference type="SAM" id="MobiDB-lite"/>
    </source>
</evidence>
<sequence length="253" mass="27748">MMSGGVGKYTHIDNQPQVSGSVPAVPDPGHVTVQFTDSNLQTFPPSGSQGKISGGSRPPRDADDTFSKPISGPDERQQGGWFQTFTIAAYKPYFDVDTTDVLERIKDSLFPFRGTFTEKTANNPDLYGPFWICTTLIFVAASIGTFVTYIAHKLQKKEWNYDINLVTWSAGSVLWLCPCCSSCIICNSQVLFSTIRPCSTVLSLWLLLICLYSGTVLLSGALGNLQMGDSRRGRVHVSNLRGPKSPSPYYVGR</sequence>
<feature type="transmembrane region" description="Helical" evidence="2">
    <location>
        <begin position="129"/>
        <end position="151"/>
    </location>
</feature>
<reference evidence="3" key="2">
    <citation type="journal article" date="2023" name="Int. J. Mol. Sci.">
        <title>De Novo Assembly and Annotation of 11 Diverse Shrub Willow (Salix) Genomes Reveals Novel Gene Organization in Sex-Linked Regions.</title>
        <authorList>
            <person name="Hyden B."/>
            <person name="Feng K."/>
            <person name="Yates T.B."/>
            <person name="Jawdy S."/>
            <person name="Cereghino C."/>
            <person name="Smart L.B."/>
            <person name="Muchero W."/>
        </authorList>
    </citation>
    <scope>NUCLEOTIDE SEQUENCE</scope>
    <source>
        <tissue evidence="3">Shoot tip</tissue>
    </source>
</reference>
<feature type="compositionally biased region" description="Polar residues" evidence="1">
    <location>
        <begin position="33"/>
        <end position="51"/>
    </location>
</feature>
<reference evidence="3" key="1">
    <citation type="submission" date="2022-10" db="EMBL/GenBank/DDBJ databases">
        <authorList>
            <person name="Hyden B.L."/>
            <person name="Feng K."/>
            <person name="Yates T."/>
            <person name="Jawdy S."/>
            <person name="Smart L.B."/>
            <person name="Muchero W."/>
        </authorList>
    </citation>
    <scope>NUCLEOTIDE SEQUENCE</scope>
    <source>
        <tissue evidence="3">Shoot tip</tissue>
    </source>
</reference>
<evidence type="ECO:0000256" key="2">
    <source>
        <dbReference type="SAM" id="Phobius"/>
    </source>
</evidence>
<evidence type="ECO:0008006" key="5">
    <source>
        <dbReference type="Google" id="ProtNLM"/>
    </source>
</evidence>
<proteinExistence type="predicted"/>
<feature type="transmembrane region" description="Helical" evidence="2">
    <location>
        <begin position="172"/>
        <end position="192"/>
    </location>
</feature>
<dbReference type="Proteomes" id="UP001141253">
    <property type="component" value="Chromosome 5"/>
</dbReference>
<gene>
    <name evidence="3" type="ORF">OIU77_018563</name>
</gene>
<dbReference type="EMBL" id="JAPFFI010000003">
    <property type="protein sequence ID" value="KAJ6397574.1"/>
    <property type="molecule type" value="Genomic_DNA"/>
</dbReference>
<feature type="region of interest" description="Disordered" evidence="1">
    <location>
        <begin position="1"/>
        <end position="78"/>
    </location>
</feature>
<organism evidence="3 4">
    <name type="scientific">Salix suchowensis</name>
    <dbReference type="NCBI Taxonomy" id="1278906"/>
    <lineage>
        <taxon>Eukaryota</taxon>
        <taxon>Viridiplantae</taxon>
        <taxon>Streptophyta</taxon>
        <taxon>Embryophyta</taxon>
        <taxon>Tracheophyta</taxon>
        <taxon>Spermatophyta</taxon>
        <taxon>Magnoliopsida</taxon>
        <taxon>eudicotyledons</taxon>
        <taxon>Gunneridae</taxon>
        <taxon>Pentapetalae</taxon>
        <taxon>rosids</taxon>
        <taxon>fabids</taxon>
        <taxon>Malpighiales</taxon>
        <taxon>Salicaceae</taxon>
        <taxon>Saliceae</taxon>
        <taxon>Salix</taxon>
    </lineage>
</organism>
<keyword evidence="4" id="KW-1185">Reference proteome</keyword>
<keyword evidence="2" id="KW-0472">Membrane</keyword>
<accession>A0ABQ9CF02</accession>
<name>A0ABQ9CF02_9ROSI</name>
<protein>
    <recommendedName>
        <fullName evidence="5">Protein YIP</fullName>
    </recommendedName>
</protein>
<keyword evidence="2" id="KW-0812">Transmembrane</keyword>